<keyword evidence="6" id="KW-1185">Reference proteome</keyword>
<feature type="domain" description="Nucleoside phosphorylase" evidence="4">
    <location>
        <begin position="18"/>
        <end position="230"/>
    </location>
</feature>
<evidence type="ECO:0000313" key="5">
    <source>
        <dbReference type="EMBL" id="MDQ0176839.1"/>
    </source>
</evidence>
<dbReference type="Proteomes" id="UP001223586">
    <property type="component" value="Unassembled WGS sequence"/>
</dbReference>
<keyword evidence="5" id="KW-0328">Glycosyltransferase</keyword>
<proteinExistence type="predicted"/>
<organism evidence="5 6">
    <name type="scientific">Bacillus chungangensis</name>
    <dbReference type="NCBI Taxonomy" id="587633"/>
    <lineage>
        <taxon>Bacteria</taxon>
        <taxon>Bacillati</taxon>
        <taxon>Bacillota</taxon>
        <taxon>Bacilli</taxon>
        <taxon>Bacillales</taxon>
        <taxon>Bacillaceae</taxon>
        <taxon>Bacillus</taxon>
    </lineage>
</organism>
<dbReference type="Gene3D" id="3.40.50.1580">
    <property type="entry name" value="Nucleoside phosphorylase domain"/>
    <property type="match status" value="1"/>
</dbReference>
<comment type="catalytic activity">
    <reaction evidence="3">
        <text>uridine + phosphate = alpha-D-ribose 1-phosphate + uracil</text>
        <dbReference type="Rhea" id="RHEA:24388"/>
        <dbReference type="ChEBI" id="CHEBI:16704"/>
        <dbReference type="ChEBI" id="CHEBI:17568"/>
        <dbReference type="ChEBI" id="CHEBI:43474"/>
        <dbReference type="ChEBI" id="CHEBI:57720"/>
        <dbReference type="EC" id="2.4.2.3"/>
    </reaction>
</comment>
<reference evidence="5 6" key="1">
    <citation type="submission" date="2023-07" db="EMBL/GenBank/DDBJ databases">
        <title>Genomic Encyclopedia of Type Strains, Phase IV (KMG-IV): sequencing the most valuable type-strain genomes for metagenomic binning, comparative biology and taxonomic classification.</title>
        <authorList>
            <person name="Goeker M."/>
        </authorList>
    </citation>
    <scope>NUCLEOTIDE SEQUENCE [LARGE SCALE GENOMIC DNA]</scope>
    <source>
        <strain evidence="5 6">DSM 23837</strain>
    </source>
</reference>
<dbReference type="GO" id="GO:0004850">
    <property type="term" value="F:uridine phosphorylase activity"/>
    <property type="evidence" value="ECO:0007669"/>
    <property type="project" value="UniProtKB-EC"/>
</dbReference>
<dbReference type="InterPro" id="IPR035994">
    <property type="entry name" value="Nucleoside_phosphorylase_sf"/>
</dbReference>
<dbReference type="EC" id="2.4.2.3" evidence="1"/>
<gene>
    <name evidence="5" type="ORF">J2S08_002697</name>
</gene>
<name>A0ABT9WUN2_9BACI</name>
<evidence type="ECO:0000313" key="6">
    <source>
        <dbReference type="Proteomes" id="UP001223586"/>
    </source>
</evidence>
<sequence>MENIHLKTVNEADLGEVTLLVGDQGRIPLITAMWDHVRLITENRELLLYSGTYKGKTVSICSTGMGVGSTEIAVVELIQSGAKALVRLGGCGAWDETLQPGDIMVNYGMARDPGMLNAYVKDSYPAVADPILVNKITKQAKNEGFGVHTGIGLTTQSYYLGQSREVAMSGLQATNEIMDYWQKRNIVNAEMETAIIYLLASIYNIPAANCLVVHVSRSSEKWVSDEEYKKIHQAASCMVLNACLSS</sequence>
<dbReference type="RefSeq" id="WP_307230313.1">
    <property type="nucleotide sequence ID" value="NZ_JAUSTT010000016.1"/>
</dbReference>
<evidence type="ECO:0000256" key="3">
    <source>
        <dbReference type="ARBA" id="ARBA00048447"/>
    </source>
</evidence>
<dbReference type="SUPFAM" id="SSF53167">
    <property type="entry name" value="Purine and uridine phosphorylases"/>
    <property type="match status" value="1"/>
</dbReference>
<dbReference type="InterPro" id="IPR000845">
    <property type="entry name" value="Nucleoside_phosphorylase_d"/>
</dbReference>
<accession>A0ABT9WUN2</accession>
<keyword evidence="5" id="KW-0808">Transferase</keyword>
<dbReference type="PANTHER" id="PTHR43691">
    <property type="entry name" value="URIDINE PHOSPHORYLASE"/>
    <property type="match status" value="1"/>
</dbReference>
<evidence type="ECO:0000256" key="2">
    <source>
        <dbReference type="ARBA" id="ARBA00021980"/>
    </source>
</evidence>
<evidence type="ECO:0000256" key="1">
    <source>
        <dbReference type="ARBA" id="ARBA00011888"/>
    </source>
</evidence>
<dbReference type="EMBL" id="JAUSTT010000016">
    <property type="protein sequence ID" value="MDQ0176839.1"/>
    <property type="molecule type" value="Genomic_DNA"/>
</dbReference>
<dbReference type="PANTHER" id="PTHR43691:SF11">
    <property type="entry name" value="FI09636P-RELATED"/>
    <property type="match status" value="1"/>
</dbReference>
<protein>
    <recommendedName>
        <fullName evidence="2">Uridine phosphorylase</fullName>
        <ecNumber evidence="1">2.4.2.3</ecNumber>
    </recommendedName>
</protein>
<dbReference type="Pfam" id="PF01048">
    <property type="entry name" value="PNP_UDP_1"/>
    <property type="match status" value="1"/>
</dbReference>
<dbReference type="CDD" id="cd17767">
    <property type="entry name" value="UP_EcUdp-like"/>
    <property type="match status" value="1"/>
</dbReference>
<comment type="caution">
    <text evidence="5">The sequence shown here is derived from an EMBL/GenBank/DDBJ whole genome shotgun (WGS) entry which is preliminary data.</text>
</comment>
<evidence type="ECO:0000259" key="4">
    <source>
        <dbReference type="Pfam" id="PF01048"/>
    </source>
</evidence>